<reference evidence="1" key="2">
    <citation type="journal article" date="2015" name="Fish Shellfish Immunol.">
        <title>Early steps in the European eel (Anguilla anguilla)-Vibrio vulnificus interaction in the gills: Role of the RtxA13 toxin.</title>
        <authorList>
            <person name="Callol A."/>
            <person name="Pajuelo D."/>
            <person name="Ebbesson L."/>
            <person name="Teles M."/>
            <person name="MacKenzie S."/>
            <person name="Amaro C."/>
        </authorList>
    </citation>
    <scope>NUCLEOTIDE SEQUENCE</scope>
</reference>
<protein>
    <submittedName>
        <fullName evidence="1">Uncharacterized protein</fullName>
    </submittedName>
</protein>
<proteinExistence type="predicted"/>
<accession>A0A0E9TJE8</accession>
<name>A0A0E9TJE8_ANGAN</name>
<dbReference type="EMBL" id="GBXM01055557">
    <property type="protein sequence ID" value="JAH53020.1"/>
    <property type="molecule type" value="Transcribed_RNA"/>
</dbReference>
<evidence type="ECO:0000313" key="1">
    <source>
        <dbReference type="EMBL" id="JAH53020.1"/>
    </source>
</evidence>
<sequence>MPAKKIDWL</sequence>
<organism evidence="1">
    <name type="scientific">Anguilla anguilla</name>
    <name type="common">European freshwater eel</name>
    <name type="synonym">Muraena anguilla</name>
    <dbReference type="NCBI Taxonomy" id="7936"/>
    <lineage>
        <taxon>Eukaryota</taxon>
        <taxon>Metazoa</taxon>
        <taxon>Chordata</taxon>
        <taxon>Craniata</taxon>
        <taxon>Vertebrata</taxon>
        <taxon>Euteleostomi</taxon>
        <taxon>Actinopterygii</taxon>
        <taxon>Neopterygii</taxon>
        <taxon>Teleostei</taxon>
        <taxon>Anguilliformes</taxon>
        <taxon>Anguillidae</taxon>
        <taxon>Anguilla</taxon>
    </lineage>
</organism>
<reference evidence="1" key="1">
    <citation type="submission" date="2014-11" db="EMBL/GenBank/DDBJ databases">
        <authorList>
            <person name="Amaro Gonzalez C."/>
        </authorList>
    </citation>
    <scope>NUCLEOTIDE SEQUENCE</scope>
</reference>